<comment type="subunit">
    <text evidence="5">Binds to RNA polymerase II.</text>
</comment>
<dbReference type="EMBL" id="KV894224">
    <property type="protein sequence ID" value="OON18396.1"/>
    <property type="molecule type" value="Genomic_DNA"/>
</dbReference>
<feature type="non-terminal residue" evidence="7">
    <location>
        <position position="263"/>
    </location>
</feature>
<dbReference type="PANTHER" id="PTHR21231">
    <property type="entry name" value="XPA-BINDING PROTEIN 1-RELATED"/>
    <property type="match status" value="1"/>
</dbReference>
<reference evidence="7 8" key="1">
    <citation type="submission" date="2015-03" db="EMBL/GenBank/DDBJ databases">
        <title>Draft genome of the nematode, Opisthorchis viverrini.</title>
        <authorList>
            <person name="Mitreva M."/>
        </authorList>
    </citation>
    <scope>NUCLEOTIDE SEQUENCE [LARGE SCALE GENOMIC DNA]</scope>
    <source>
        <strain evidence="7">Khon Kaen</strain>
    </source>
</reference>
<dbReference type="InterPro" id="IPR004130">
    <property type="entry name" value="Gpn"/>
</dbReference>
<feature type="compositionally biased region" description="Acidic residues" evidence="6">
    <location>
        <begin position="231"/>
        <end position="246"/>
    </location>
</feature>
<comment type="function">
    <text evidence="5">Small GTPase required for proper nuclear import of RNA polymerase II (RNAPII). May act at an RNAP assembly step prior to nuclear import.</text>
</comment>
<name>A0A1S8WV75_OPIVI</name>
<gene>
    <name evidence="7" type="ORF">X801_05751</name>
</gene>
<dbReference type="Gene3D" id="3.40.50.300">
    <property type="entry name" value="P-loop containing nucleotide triphosphate hydrolases"/>
    <property type="match status" value="2"/>
</dbReference>
<dbReference type="GO" id="GO:0005525">
    <property type="term" value="F:GTP binding"/>
    <property type="evidence" value="ECO:0007669"/>
    <property type="project" value="UniProtKB-KW"/>
</dbReference>
<evidence type="ECO:0000256" key="5">
    <source>
        <dbReference type="RuleBase" id="RU365059"/>
    </source>
</evidence>
<keyword evidence="3 5" id="KW-0378">Hydrolase</keyword>
<evidence type="ECO:0000256" key="2">
    <source>
        <dbReference type="ARBA" id="ARBA00022741"/>
    </source>
</evidence>
<dbReference type="EC" id="3.6.5.-" evidence="5"/>
<dbReference type="Proteomes" id="UP000243686">
    <property type="component" value="Unassembled WGS sequence"/>
</dbReference>
<sequence length="263" mass="28672">MKQYGFGPNGAIMTSLNFFASQFNKVVDLIHKNSSKVSYVVLDTPGQIEVFTWSASGTIISESLTDIIDCGFAIEWMRDFEAFQDALAGSRSTDGPIELEADSSSGNSGTSPYMTSLINSMSLVLDEFYNELRCCGVSSITGEGMDKLLQEINLATNEYHEVYVPMLCKRRSSRKAAKGEQDGTKASHQCSSECTHADSEVTTAKLAMGPLGPGRPKRSKNTRHMLVDMAGDNDEVEGDAMVELDGLEQRDSSESDELEDAID</sequence>
<feature type="region of interest" description="Disordered" evidence="6">
    <location>
        <begin position="204"/>
        <end position="263"/>
    </location>
</feature>
<feature type="compositionally biased region" description="Acidic residues" evidence="6">
    <location>
        <begin position="254"/>
        <end position="263"/>
    </location>
</feature>
<comment type="subcellular location">
    <subcellularLocation>
        <location evidence="5">Cytoplasm</location>
    </subcellularLocation>
    <subcellularLocation>
        <location evidence="5">Nucleus</location>
    </subcellularLocation>
</comment>
<dbReference type="AlphaFoldDB" id="A0A1S8WV75"/>
<evidence type="ECO:0000256" key="3">
    <source>
        <dbReference type="ARBA" id="ARBA00022801"/>
    </source>
</evidence>
<dbReference type="InterPro" id="IPR027417">
    <property type="entry name" value="P-loop_NTPase"/>
</dbReference>
<evidence type="ECO:0000256" key="6">
    <source>
        <dbReference type="SAM" id="MobiDB-lite"/>
    </source>
</evidence>
<evidence type="ECO:0000256" key="1">
    <source>
        <dbReference type="ARBA" id="ARBA00005290"/>
    </source>
</evidence>
<keyword evidence="4 5" id="KW-0342">GTP-binding</keyword>
<evidence type="ECO:0000256" key="4">
    <source>
        <dbReference type="ARBA" id="ARBA00023134"/>
    </source>
</evidence>
<evidence type="ECO:0000313" key="7">
    <source>
        <dbReference type="EMBL" id="OON18396.1"/>
    </source>
</evidence>
<dbReference type="GO" id="GO:0005737">
    <property type="term" value="C:cytoplasm"/>
    <property type="evidence" value="ECO:0007669"/>
    <property type="project" value="UniProtKB-SubCell"/>
</dbReference>
<keyword evidence="8" id="KW-1185">Reference proteome</keyword>
<keyword evidence="2 5" id="KW-0547">Nucleotide-binding</keyword>
<proteinExistence type="inferred from homology"/>
<protein>
    <recommendedName>
        <fullName evidence="5">GPN-loop GTPase</fullName>
        <ecNumber evidence="5">3.6.5.-</ecNumber>
    </recommendedName>
</protein>
<evidence type="ECO:0000313" key="8">
    <source>
        <dbReference type="Proteomes" id="UP000243686"/>
    </source>
</evidence>
<accession>A0A1S8WV75</accession>
<dbReference type="PANTHER" id="PTHR21231:SF8">
    <property type="entry name" value="GPN-LOOP GTPASE 1"/>
    <property type="match status" value="1"/>
</dbReference>
<dbReference type="GO" id="GO:0003924">
    <property type="term" value="F:GTPase activity"/>
    <property type="evidence" value="ECO:0007669"/>
    <property type="project" value="TreeGrafter"/>
</dbReference>
<organism evidence="7 8">
    <name type="scientific">Opisthorchis viverrini</name>
    <name type="common">Southeast Asian liver fluke</name>
    <dbReference type="NCBI Taxonomy" id="6198"/>
    <lineage>
        <taxon>Eukaryota</taxon>
        <taxon>Metazoa</taxon>
        <taxon>Spiralia</taxon>
        <taxon>Lophotrochozoa</taxon>
        <taxon>Platyhelminthes</taxon>
        <taxon>Trematoda</taxon>
        <taxon>Digenea</taxon>
        <taxon>Opisthorchiida</taxon>
        <taxon>Opisthorchiata</taxon>
        <taxon>Opisthorchiidae</taxon>
        <taxon>Opisthorchis</taxon>
    </lineage>
</organism>
<dbReference type="GO" id="GO:0005634">
    <property type="term" value="C:nucleus"/>
    <property type="evidence" value="ECO:0007669"/>
    <property type="project" value="UniProtKB-SubCell"/>
</dbReference>
<dbReference type="Pfam" id="PF03029">
    <property type="entry name" value="ATP_bind_1"/>
    <property type="match status" value="1"/>
</dbReference>
<keyword evidence="5" id="KW-0963">Cytoplasm</keyword>
<dbReference type="SUPFAM" id="SSF52540">
    <property type="entry name" value="P-loop containing nucleoside triphosphate hydrolases"/>
    <property type="match status" value="1"/>
</dbReference>
<comment type="similarity">
    <text evidence="1 5">Belongs to the GPN-loop GTPase family.</text>
</comment>